<evidence type="ECO:0000256" key="1">
    <source>
        <dbReference type="ARBA" id="ARBA00004323"/>
    </source>
</evidence>
<evidence type="ECO:0000256" key="5">
    <source>
        <dbReference type="ARBA" id="ARBA00023034"/>
    </source>
</evidence>
<sequence>MTPLVSPRYNYALFYNPKSACSVARRLFVALHGDELPQATQIRLQALRDAMQDDWHDAGQLFAPPAEFDFSASYCATIVRHPYTRFVSAYLNRMVLNRTQFDDFASVLGIKDADATYSFAQVLRYCAVRGVESLEDTHFLPQSVISGELRDTTVTVKPLSWWHNLSGRLPKTPAASLNLHYICHMESLQADLRGLMQHVFRNHGDKRQQALALVEELGMHNVTVVNTEQVLPDAANMSAESLRELGQMPEYAHFLTAETQQILHTLYADDIRLFGYAAELDAKTSSFEQQKAAHVRTQVPNDFNWEFYLYHHPDLRANGVDNKAAAISHWIHHGQQEGRSYKR</sequence>
<evidence type="ECO:0000313" key="8">
    <source>
        <dbReference type="EMBL" id="GHA19922.1"/>
    </source>
</evidence>
<dbReference type="InterPro" id="IPR027417">
    <property type="entry name" value="P-loop_NTPase"/>
</dbReference>
<organism evidence="8 9">
    <name type="scientific">Arenicella chitinivorans</name>
    <dbReference type="NCBI Taxonomy" id="1329800"/>
    <lineage>
        <taxon>Bacteria</taxon>
        <taxon>Pseudomonadati</taxon>
        <taxon>Pseudomonadota</taxon>
        <taxon>Gammaproteobacteria</taxon>
        <taxon>Arenicellales</taxon>
        <taxon>Arenicellaceae</taxon>
        <taxon>Arenicella</taxon>
    </lineage>
</organism>
<dbReference type="PANTHER" id="PTHR12137">
    <property type="entry name" value="CARBOHYDRATE SULFOTRANSFERASE"/>
    <property type="match status" value="1"/>
</dbReference>
<keyword evidence="7" id="KW-0325">Glycoprotein</keyword>
<keyword evidence="3" id="KW-0812">Transmembrane</keyword>
<gene>
    <name evidence="8" type="ORF">GCM10008090_32130</name>
</gene>
<evidence type="ECO:0008006" key="10">
    <source>
        <dbReference type="Google" id="ProtNLM"/>
    </source>
</evidence>
<proteinExistence type="predicted"/>
<dbReference type="PANTHER" id="PTHR12137:SF54">
    <property type="entry name" value="CARBOHYDRATE SULFOTRANSFERASE"/>
    <property type="match status" value="1"/>
</dbReference>
<dbReference type="Proteomes" id="UP000614811">
    <property type="component" value="Unassembled WGS sequence"/>
</dbReference>
<dbReference type="GO" id="GO:0008146">
    <property type="term" value="F:sulfotransferase activity"/>
    <property type="evidence" value="ECO:0007669"/>
    <property type="project" value="InterPro"/>
</dbReference>
<evidence type="ECO:0000256" key="3">
    <source>
        <dbReference type="ARBA" id="ARBA00022692"/>
    </source>
</evidence>
<keyword evidence="6" id="KW-0472">Membrane</keyword>
<dbReference type="EMBL" id="BMXA01000008">
    <property type="protein sequence ID" value="GHA19922.1"/>
    <property type="molecule type" value="Genomic_DNA"/>
</dbReference>
<reference evidence="8" key="1">
    <citation type="journal article" date="2014" name="Int. J. Syst. Evol. Microbiol.">
        <title>Complete genome sequence of Corynebacterium casei LMG S-19264T (=DSM 44701T), isolated from a smear-ripened cheese.</title>
        <authorList>
            <consortium name="US DOE Joint Genome Institute (JGI-PGF)"/>
            <person name="Walter F."/>
            <person name="Albersmeier A."/>
            <person name="Kalinowski J."/>
            <person name="Ruckert C."/>
        </authorList>
    </citation>
    <scope>NUCLEOTIDE SEQUENCE</scope>
    <source>
        <strain evidence="8">KCTC 12711</strain>
    </source>
</reference>
<keyword evidence="2" id="KW-0808">Transferase</keyword>
<evidence type="ECO:0000256" key="6">
    <source>
        <dbReference type="ARBA" id="ARBA00023136"/>
    </source>
</evidence>
<dbReference type="GO" id="GO:0016051">
    <property type="term" value="P:carbohydrate biosynthetic process"/>
    <property type="evidence" value="ECO:0007669"/>
    <property type="project" value="InterPro"/>
</dbReference>
<evidence type="ECO:0000256" key="7">
    <source>
        <dbReference type="ARBA" id="ARBA00023180"/>
    </source>
</evidence>
<accession>A0A918VSC6</accession>
<keyword evidence="4" id="KW-1133">Transmembrane helix</keyword>
<protein>
    <recommendedName>
        <fullName evidence="10">Sulfotransferase family protein</fullName>
    </recommendedName>
</protein>
<dbReference type="GO" id="GO:0016020">
    <property type="term" value="C:membrane"/>
    <property type="evidence" value="ECO:0007669"/>
    <property type="project" value="InterPro"/>
</dbReference>
<dbReference type="SUPFAM" id="SSF52540">
    <property type="entry name" value="P-loop containing nucleoside triphosphate hydrolases"/>
    <property type="match status" value="1"/>
</dbReference>
<dbReference type="InterPro" id="IPR018011">
    <property type="entry name" value="Carb_sulfotrans_8-10"/>
</dbReference>
<reference evidence="8" key="2">
    <citation type="submission" date="2020-09" db="EMBL/GenBank/DDBJ databases">
        <authorList>
            <person name="Sun Q."/>
            <person name="Kim S."/>
        </authorList>
    </citation>
    <scope>NUCLEOTIDE SEQUENCE</scope>
    <source>
        <strain evidence="8">KCTC 12711</strain>
    </source>
</reference>
<keyword evidence="9" id="KW-1185">Reference proteome</keyword>
<dbReference type="AlphaFoldDB" id="A0A918VSC6"/>
<comment type="subcellular location">
    <subcellularLocation>
        <location evidence="1">Golgi apparatus membrane</location>
        <topology evidence="1">Single-pass type II membrane protein</topology>
    </subcellularLocation>
</comment>
<keyword evidence="5" id="KW-0333">Golgi apparatus</keyword>
<comment type="caution">
    <text evidence="8">The sequence shown here is derived from an EMBL/GenBank/DDBJ whole genome shotgun (WGS) entry which is preliminary data.</text>
</comment>
<dbReference type="InterPro" id="IPR005331">
    <property type="entry name" value="Sulfotransferase"/>
</dbReference>
<evidence type="ECO:0000256" key="4">
    <source>
        <dbReference type="ARBA" id="ARBA00022989"/>
    </source>
</evidence>
<evidence type="ECO:0000256" key="2">
    <source>
        <dbReference type="ARBA" id="ARBA00022679"/>
    </source>
</evidence>
<evidence type="ECO:0000313" key="9">
    <source>
        <dbReference type="Proteomes" id="UP000614811"/>
    </source>
</evidence>
<name>A0A918VSC6_9GAMM</name>
<dbReference type="Pfam" id="PF03567">
    <property type="entry name" value="Sulfotransfer_2"/>
    <property type="match status" value="1"/>
</dbReference>
<dbReference type="RefSeq" id="WP_189402730.1">
    <property type="nucleotide sequence ID" value="NZ_BMXA01000008.1"/>
</dbReference>